<dbReference type="EC" id="2.7.7.80" evidence="2"/>
<dbReference type="SUPFAM" id="SSF52821">
    <property type="entry name" value="Rhodanese/Cell cycle control phosphatase"/>
    <property type="match status" value="1"/>
</dbReference>
<dbReference type="RefSeq" id="WP_307187690.1">
    <property type="nucleotide sequence ID" value="NZ_JAUTBA010000001.1"/>
</dbReference>
<accession>A0ABU0UC06</accession>
<gene>
    <name evidence="2" type="ORF">QE382_004364</name>
</gene>
<dbReference type="Pfam" id="PF00899">
    <property type="entry name" value="ThiF"/>
    <property type="match status" value="1"/>
</dbReference>
<feature type="domain" description="Rhodanese" evidence="1">
    <location>
        <begin position="27"/>
        <end position="117"/>
    </location>
</feature>
<dbReference type="GO" id="GO:0061604">
    <property type="term" value="F:molybdopterin-synthase sulfurtransferase activity"/>
    <property type="evidence" value="ECO:0007669"/>
    <property type="project" value="UniProtKB-EC"/>
</dbReference>
<dbReference type="EC" id="2.8.1.-" evidence="2"/>
<dbReference type="PANTHER" id="PTHR10953">
    <property type="entry name" value="UBIQUITIN-ACTIVATING ENZYME E1"/>
    <property type="match status" value="1"/>
</dbReference>
<dbReference type="NCBIfam" id="NF006444">
    <property type="entry name" value="PRK08762.1"/>
    <property type="match status" value="1"/>
</dbReference>
<evidence type="ECO:0000313" key="2">
    <source>
        <dbReference type="EMBL" id="MDQ1152380.1"/>
    </source>
</evidence>
<dbReference type="PANTHER" id="PTHR10953:SF102">
    <property type="entry name" value="ADENYLYLTRANSFERASE AND SULFURTRANSFERASE MOCS3"/>
    <property type="match status" value="1"/>
</dbReference>
<dbReference type="EC" id="2.7.7.-" evidence="2"/>
<dbReference type="EC" id="2.8.1.11" evidence="2"/>
<dbReference type="InterPro" id="IPR001763">
    <property type="entry name" value="Rhodanese-like_dom"/>
</dbReference>
<dbReference type="EMBL" id="JAUTBA010000001">
    <property type="protein sequence ID" value="MDQ1152380.1"/>
    <property type="molecule type" value="Genomic_DNA"/>
</dbReference>
<dbReference type="SMART" id="SM00450">
    <property type="entry name" value="RHOD"/>
    <property type="match status" value="1"/>
</dbReference>
<evidence type="ECO:0000313" key="3">
    <source>
        <dbReference type="Proteomes" id="UP001244640"/>
    </source>
</evidence>
<dbReference type="Pfam" id="PF00581">
    <property type="entry name" value="Rhodanese"/>
    <property type="match status" value="1"/>
</dbReference>
<sequence>MSQVNQYLDSLKSVVAEIEVREVIDELSKGAVLIDIREIDEVKSGLPSQAMHITKGMLEMKIGNIVPDINSSIFLMCQSGKRSLLAAKNLIDIGYTNVKSVEGGFAKWKNSGFPFEIPHFLSEDARQRYMRNMLIPEIGEKGQAKLLKSSVLVVGAGGIGSSLLFYLAAAGVGNIGIIDSDVVDRTNLQRQIIHTDAAVGSSKVESAKSRLLELNPTIKINAYNERLNSENIEEIITEYDILIDGTDNFTTRYLINDACVKFKKPNIHGSVFLFEGQFTTYWPAYNHSAPCYRCLFPSPPPKELAPNCAEAGVMGVLPGLIGLLCATEAINIILGFDNMTSKLMVVNSKPISFSQLNIKKDPNCLYCNCTDQSKYPPYIDYETFCSM</sequence>
<comment type="caution">
    <text evidence="2">The sequence shown here is derived from an EMBL/GenBank/DDBJ whole genome shotgun (WGS) entry which is preliminary data.</text>
</comment>
<keyword evidence="2" id="KW-0808">Transferase</keyword>
<dbReference type="PROSITE" id="PS50206">
    <property type="entry name" value="RHODANESE_3"/>
    <property type="match status" value="1"/>
</dbReference>
<dbReference type="InterPro" id="IPR000594">
    <property type="entry name" value="ThiF_NAD_FAD-bd"/>
</dbReference>
<dbReference type="Gene3D" id="3.40.50.720">
    <property type="entry name" value="NAD(P)-binding Rossmann-like Domain"/>
    <property type="match status" value="1"/>
</dbReference>
<dbReference type="NCBIfam" id="NF004281">
    <property type="entry name" value="PRK05690.1"/>
    <property type="match status" value="1"/>
</dbReference>
<keyword evidence="2" id="KW-0548">Nucleotidyltransferase</keyword>
<dbReference type="InterPro" id="IPR035985">
    <property type="entry name" value="Ubiquitin-activating_enz"/>
</dbReference>
<dbReference type="Proteomes" id="UP001244640">
    <property type="component" value="Unassembled WGS sequence"/>
</dbReference>
<keyword evidence="3" id="KW-1185">Reference proteome</keyword>
<protein>
    <submittedName>
        <fullName evidence="2">Molybdopterin/thiamine biosynthesis adenylyltransferase/rhodanese-related sulfurtransferase</fullName>
        <ecNumber evidence="2">2.7.7.-</ecNumber>
        <ecNumber evidence="2">2.7.7.80</ecNumber>
        <ecNumber evidence="2">2.8.1.-</ecNumber>
        <ecNumber evidence="2">2.8.1.11</ecNumber>
    </submittedName>
</protein>
<dbReference type="Gene3D" id="3.40.250.10">
    <property type="entry name" value="Rhodanese-like domain"/>
    <property type="match status" value="1"/>
</dbReference>
<dbReference type="GO" id="GO:0061605">
    <property type="term" value="F:molybdopterin-synthase adenylyltransferase activity"/>
    <property type="evidence" value="ECO:0007669"/>
    <property type="project" value="UniProtKB-EC"/>
</dbReference>
<reference evidence="2 3" key="1">
    <citation type="submission" date="2023-07" db="EMBL/GenBank/DDBJ databases">
        <title>Functional and genomic diversity of the sorghum phyllosphere microbiome.</title>
        <authorList>
            <person name="Shade A."/>
        </authorList>
    </citation>
    <scope>NUCLEOTIDE SEQUENCE [LARGE SCALE GENOMIC DNA]</scope>
    <source>
        <strain evidence="2 3">SORGH_AS_0892</strain>
    </source>
</reference>
<organism evidence="2 3">
    <name type="scientific">Sphingobacterium zeae</name>
    <dbReference type="NCBI Taxonomy" id="1776859"/>
    <lineage>
        <taxon>Bacteria</taxon>
        <taxon>Pseudomonadati</taxon>
        <taxon>Bacteroidota</taxon>
        <taxon>Sphingobacteriia</taxon>
        <taxon>Sphingobacteriales</taxon>
        <taxon>Sphingobacteriaceae</taxon>
        <taxon>Sphingobacterium</taxon>
    </lineage>
</organism>
<dbReference type="InterPro" id="IPR045886">
    <property type="entry name" value="ThiF/MoeB/HesA"/>
</dbReference>
<dbReference type="InterPro" id="IPR036873">
    <property type="entry name" value="Rhodanese-like_dom_sf"/>
</dbReference>
<evidence type="ECO:0000259" key="1">
    <source>
        <dbReference type="PROSITE" id="PS50206"/>
    </source>
</evidence>
<dbReference type="SUPFAM" id="SSF69572">
    <property type="entry name" value="Activating enzymes of the ubiquitin-like proteins"/>
    <property type="match status" value="1"/>
</dbReference>
<name>A0ABU0UC06_9SPHI</name>
<dbReference type="CDD" id="cd00757">
    <property type="entry name" value="ThiF_MoeB_HesA_family"/>
    <property type="match status" value="1"/>
</dbReference>
<proteinExistence type="predicted"/>